<accession>A0A2A6F6T1</accession>
<dbReference type="AlphaFoldDB" id="A0A2A6F6T1"/>
<comment type="caution">
    <text evidence="1">The sequence shown here is derived from an EMBL/GenBank/DDBJ whole genome shotgun (WGS) entry which is preliminary data.</text>
</comment>
<organism evidence="1 2">
    <name type="scientific">Mesorhizobium sanjuanii</name>
    <dbReference type="NCBI Taxonomy" id="2037900"/>
    <lineage>
        <taxon>Bacteria</taxon>
        <taxon>Pseudomonadati</taxon>
        <taxon>Pseudomonadota</taxon>
        <taxon>Alphaproteobacteria</taxon>
        <taxon>Hyphomicrobiales</taxon>
        <taxon>Phyllobacteriaceae</taxon>
        <taxon>Mesorhizobium</taxon>
    </lineage>
</organism>
<dbReference type="EMBL" id="NWQG01000255">
    <property type="protein sequence ID" value="PDQ17502.1"/>
    <property type="molecule type" value="Genomic_DNA"/>
</dbReference>
<dbReference type="Proteomes" id="UP000219182">
    <property type="component" value="Unassembled WGS sequence"/>
</dbReference>
<protein>
    <submittedName>
        <fullName evidence="1">Uncharacterized protein</fullName>
    </submittedName>
</protein>
<feature type="non-terminal residue" evidence="1">
    <location>
        <position position="97"/>
    </location>
</feature>
<gene>
    <name evidence="1" type="ORF">CN311_29700</name>
</gene>
<name>A0A2A6F6T1_9HYPH</name>
<proteinExistence type="predicted"/>
<evidence type="ECO:0000313" key="1">
    <source>
        <dbReference type="EMBL" id="PDQ17502.1"/>
    </source>
</evidence>
<evidence type="ECO:0000313" key="2">
    <source>
        <dbReference type="Proteomes" id="UP000219182"/>
    </source>
</evidence>
<sequence>MQLSMWTYPWDVQDLGLETVERDLVERAGLNMISLATSYHAGRFLQPRSSRRKAYFPEDGTIYFKPTAARWASLAIQPKVADVITEGGDVLGDLVRR</sequence>
<keyword evidence="2" id="KW-1185">Reference proteome</keyword>
<reference evidence="1 2" key="1">
    <citation type="submission" date="2017-09" db="EMBL/GenBank/DDBJ databases">
        <title>Mesorhizobum sanjuanii sp. nov. isolated from nodules of Lotus tenuis in saline-alkaline lowlands of Flooding Pampa.</title>
        <authorList>
            <person name="Sannazzaro A.I."/>
            <person name="Torres Tejerizo G.A."/>
            <person name="Fontana F."/>
            <person name="Cumpa Velazquez L.M."/>
            <person name="Hansen L."/>
            <person name="Pistorio M."/>
            <person name="Estrella M.J."/>
        </authorList>
    </citation>
    <scope>NUCLEOTIDE SEQUENCE [LARGE SCALE GENOMIC DNA]</scope>
    <source>
        <strain evidence="1 2">BSA136</strain>
    </source>
</reference>